<comment type="caution">
    <text evidence="4">The sequence shown here is derived from an EMBL/GenBank/DDBJ whole genome shotgun (WGS) entry which is preliminary data.</text>
</comment>
<gene>
    <name evidence="4" type="ORF">K6Y31_04390</name>
</gene>
<dbReference type="SUPFAM" id="SSF51735">
    <property type="entry name" value="NAD(P)-binding Rossmann-fold domains"/>
    <property type="match status" value="1"/>
</dbReference>
<evidence type="ECO:0000256" key="2">
    <source>
        <dbReference type="SAM" id="Phobius"/>
    </source>
</evidence>
<evidence type="ECO:0000259" key="3">
    <source>
        <dbReference type="Pfam" id="PF02719"/>
    </source>
</evidence>
<keyword evidence="2" id="KW-0812">Transmembrane</keyword>
<dbReference type="Pfam" id="PF02719">
    <property type="entry name" value="Polysacc_synt_2"/>
    <property type="match status" value="1"/>
</dbReference>
<sequence length="630" mass="69513">MPFYNLNIPRKIKRLATIAYDAIGIIASILFALFLRLDSAELTFSPGVPELASTLVTVAVSIFCFIRLGLYRAILRYMTVNAITTLVAGITTSAIVLAASSYYFQSFIPRSVPVIYALVALIILGSPRLILRSVVHQRLQRYKPAVIIYGAGNAGYQLAHALFRGTDYRPAAFIDDDVKKHGITIHGLRVFPHSQLENLIATHCAVKVLLALGKTPRLERTKLIQRLESCSAEVLSMPSIEDITNGKANINDIQSIDIEDLLGRTPVPPSQCLLSRCITDQSVMVTGAGGSIGSELCRQIITQRPAKLVLFELNEYSLYKIEQEISKYIAVNGLDTKLHAVLGSVQRQKRLMIVMKKYQTDTVYHAAAYKHVPLVEDNVVEGVRNNVFGTWRCAEAAVSVGVKNFVLISTDKAVRPTNVMGASKRMAELILQAMASRSPSTIFCMVRFGNVLGSSGSVVPLFREQIKQGGPVTVTHPDIIRYFMTIPEAAQLVIQAGAMAEGGEVFVLNMGMPVRIIDLATRMIKLSGLTVKTDDDPFGDIEIQITGLRPGEKLYEELLVGKDSQPTEHASIMKADEEFLHWNELLEIIEPLDIACSDYDDTTIFKMLLKTSIGYTKQITQNGEVEVHEL</sequence>
<dbReference type="Proteomes" id="UP001201273">
    <property type="component" value="Unassembled WGS sequence"/>
</dbReference>
<name>A0ABS8W8B3_9GAMM</name>
<organism evidence="4 5">
    <name type="scientific">Motilimonas cestriensis</name>
    <dbReference type="NCBI Taxonomy" id="2742685"/>
    <lineage>
        <taxon>Bacteria</taxon>
        <taxon>Pseudomonadati</taxon>
        <taxon>Pseudomonadota</taxon>
        <taxon>Gammaproteobacteria</taxon>
        <taxon>Alteromonadales</taxon>
        <taxon>Alteromonadales genera incertae sedis</taxon>
        <taxon>Motilimonas</taxon>
    </lineage>
</organism>
<feature type="transmembrane region" description="Helical" evidence="2">
    <location>
        <begin position="12"/>
        <end position="35"/>
    </location>
</feature>
<evidence type="ECO:0000313" key="4">
    <source>
        <dbReference type="EMBL" id="MCE2594049.1"/>
    </source>
</evidence>
<evidence type="ECO:0000256" key="1">
    <source>
        <dbReference type="ARBA" id="ARBA00007430"/>
    </source>
</evidence>
<dbReference type="PANTHER" id="PTHR43318:SF1">
    <property type="entry name" value="POLYSACCHARIDE BIOSYNTHESIS PROTEIN EPSC-RELATED"/>
    <property type="match status" value="1"/>
</dbReference>
<feature type="transmembrane region" description="Helical" evidence="2">
    <location>
        <begin position="51"/>
        <end position="70"/>
    </location>
</feature>
<dbReference type="SUPFAM" id="SSF53335">
    <property type="entry name" value="S-adenosyl-L-methionine-dependent methyltransferases"/>
    <property type="match status" value="1"/>
</dbReference>
<dbReference type="RefSeq" id="WP_233051627.1">
    <property type="nucleotide sequence ID" value="NZ_JAIMJA010000003.1"/>
</dbReference>
<comment type="similarity">
    <text evidence="1">Belongs to the polysaccharide synthase family.</text>
</comment>
<keyword evidence="5" id="KW-1185">Reference proteome</keyword>
<proteinExistence type="inferred from homology"/>
<dbReference type="Gene3D" id="3.40.50.720">
    <property type="entry name" value="NAD(P)-binding Rossmann-like Domain"/>
    <property type="match status" value="2"/>
</dbReference>
<feature type="transmembrane region" description="Helical" evidence="2">
    <location>
        <begin position="82"/>
        <end position="104"/>
    </location>
</feature>
<dbReference type="CDD" id="cd05237">
    <property type="entry name" value="UDP_invert_4-6DH_SDR_e"/>
    <property type="match status" value="1"/>
</dbReference>
<dbReference type="InterPro" id="IPR003869">
    <property type="entry name" value="Polysac_CapD-like"/>
</dbReference>
<dbReference type="InterPro" id="IPR051203">
    <property type="entry name" value="Polysaccharide_Synthase-Rel"/>
</dbReference>
<keyword evidence="2" id="KW-0472">Membrane</keyword>
<feature type="transmembrane region" description="Helical" evidence="2">
    <location>
        <begin position="110"/>
        <end position="131"/>
    </location>
</feature>
<dbReference type="InterPro" id="IPR029063">
    <property type="entry name" value="SAM-dependent_MTases_sf"/>
</dbReference>
<reference evidence="4 5" key="1">
    <citation type="journal article" date="2022" name="Environ. Microbiol. Rep.">
        <title>Eco-phylogenetic analyses reveal divergent evolution of vitamin B12 metabolism in the marine bacterial family 'Psychromonadaceae'.</title>
        <authorList>
            <person name="Jin X."/>
            <person name="Yang Y."/>
            <person name="Cao H."/>
            <person name="Gao B."/>
            <person name="Zhao Z."/>
        </authorList>
    </citation>
    <scope>NUCLEOTIDE SEQUENCE [LARGE SCALE GENOMIC DNA]</scope>
    <source>
        <strain evidence="4 5">MKS20</strain>
    </source>
</reference>
<evidence type="ECO:0000313" key="5">
    <source>
        <dbReference type="Proteomes" id="UP001201273"/>
    </source>
</evidence>
<dbReference type="EMBL" id="JAIMJA010000003">
    <property type="protein sequence ID" value="MCE2594049.1"/>
    <property type="molecule type" value="Genomic_DNA"/>
</dbReference>
<accession>A0ABS8W8B3</accession>
<keyword evidence="2" id="KW-1133">Transmembrane helix</keyword>
<dbReference type="PANTHER" id="PTHR43318">
    <property type="entry name" value="UDP-N-ACETYLGLUCOSAMINE 4,6-DEHYDRATASE"/>
    <property type="match status" value="1"/>
</dbReference>
<dbReference type="InterPro" id="IPR036291">
    <property type="entry name" value="NAD(P)-bd_dom_sf"/>
</dbReference>
<protein>
    <submittedName>
        <fullName evidence="4">Polysaccharide biosynthesis protein</fullName>
    </submittedName>
</protein>
<feature type="domain" description="Polysaccharide biosynthesis protein CapD-like" evidence="3">
    <location>
        <begin position="283"/>
        <end position="575"/>
    </location>
</feature>